<proteinExistence type="predicted"/>
<dbReference type="CDD" id="cd05274">
    <property type="entry name" value="KR_FAS_SDR_x"/>
    <property type="match status" value="1"/>
</dbReference>
<keyword evidence="2" id="KW-0597">Phosphoprotein</keyword>
<reference evidence="6 7" key="1">
    <citation type="submission" date="2017-10" db="EMBL/GenBank/DDBJ databases">
        <title>Comparative genomics in systemic dimorphic fungi from Ajellomycetaceae.</title>
        <authorList>
            <person name="Munoz J.F."/>
            <person name="Mcewen J.G."/>
            <person name="Clay O.K."/>
            <person name="Cuomo C.A."/>
        </authorList>
    </citation>
    <scope>NUCLEOTIDE SEQUENCE [LARGE SCALE GENOMIC DNA]</scope>
    <source>
        <strain evidence="6 7">UAMH5409</strain>
    </source>
</reference>
<dbReference type="Pfam" id="PF00550">
    <property type="entry name" value="PP-binding"/>
    <property type="match status" value="1"/>
</dbReference>
<evidence type="ECO:0000313" key="7">
    <source>
        <dbReference type="Proteomes" id="UP000223968"/>
    </source>
</evidence>
<dbReference type="AlphaFoldDB" id="A0A2B7WJ07"/>
<keyword evidence="7" id="KW-1185">Reference proteome</keyword>
<keyword evidence="1" id="KW-0596">Phosphopantetheine</keyword>
<dbReference type="SUPFAM" id="SSF51735">
    <property type="entry name" value="NAD(P)-binding Rossmann-fold domains"/>
    <property type="match status" value="1"/>
</dbReference>
<feature type="compositionally biased region" description="Low complexity" evidence="4">
    <location>
        <begin position="287"/>
        <end position="303"/>
    </location>
</feature>
<keyword evidence="3" id="KW-0511">Multifunctional enzyme</keyword>
<evidence type="ECO:0000256" key="1">
    <source>
        <dbReference type="ARBA" id="ARBA00022450"/>
    </source>
</evidence>
<dbReference type="SUPFAM" id="SSF47336">
    <property type="entry name" value="ACP-like"/>
    <property type="match status" value="1"/>
</dbReference>
<dbReference type="EMBL" id="PDNB01000278">
    <property type="protein sequence ID" value="PGG96501.1"/>
    <property type="molecule type" value="Genomic_DNA"/>
</dbReference>
<dbReference type="InterPro" id="IPR036736">
    <property type="entry name" value="ACP-like_sf"/>
</dbReference>
<dbReference type="InterPro" id="IPR009081">
    <property type="entry name" value="PP-bd_ACP"/>
</dbReference>
<evidence type="ECO:0000256" key="3">
    <source>
        <dbReference type="ARBA" id="ARBA00023268"/>
    </source>
</evidence>
<dbReference type="STRING" id="1447875.A0A2B7WJ07"/>
<gene>
    <name evidence="6" type="ORF">AJ79_09561</name>
</gene>
<dbReference type="GO" id="GO:0044550">
    <property type="term" value="P:secondary metabolite biosynthetic process"/>
    <property type="evidence" value="ECO:0007669"/>
    <property type="project" value="TreeGrafter"/>
</dbReference>
<dbReference type="PROSITE" id="PS50075">
    <property type="entry name" value="CARRIER"/>
    <property type="match status" value="1"/>
</dbReference>
<dbReference type="GO" id="GO:0031177">
    <property type="term" value="F:phosphopantetheine binding"/>
    <property type="evidence" value="ECO:0007669"/>
    <property type="project" value="InterPro"/>
</dbReference>
<sequence length="394" mass="42641">MAAQRLKKTLTAHMLICEVWTYLIAGGLGSLGVEVAEFLVEKGARRVILVSRRALPPRSEWAFISETSPSLANAVQRIQQLVKQGATICALAIDISSPTAVAQLSEALEALSFPPVSGVVHVAGVLDDEIVLSTTPEAIERVLAPKVSGTLTLCTLFPPKTLDFLILFSSAGQIFGTPGQALYASANAFLDALAVQRRAQGDNAVSIQWTRWCDMGKLDYNDFISAELVCKGVTDISRGEAFRAWTHISTYDVGQAVVIRSRVFEPEEPLPNMILADIALRRKANSPSTPTAAQAGQPAQSAGDMPSSPAEREAYLENLVRECVANVLKMDSSGVTSKEALINIGLDSVMSVHLRGQLQKRLRVQIPATFTWTHPTVEHIVKWLMEKIGSKAAR</sequence>
<dbReference type="Pfam" id="PF08659">
    <property type="entry name" value="KR"/>
    <property type="match status" value="1"/>
</dbReference>
<dbReference type="OrthoDB" id="5334845at2759"/>
<dbReference type="Proteomes" id="UP000223968">
    <property type="component" value="Unassembled WGS sequence"/>
</dbReference>
<dbReference type="GO" id="GO:0004312">
    <property type="term" value="F:fatty acid synthase activity"/>
    <property type="evidence" value="ECO:0007669"/>
    <property type="project" value="TreeGrafter"/>
</dbReference>
<dbReference type="Gene3D" id="1.10.1200.10">
    <property type="entry name" value="ACP-like"/>
    <property type="match status" value="1"/>
</dbReference>
<dbReference type="PANTHER" id="PTHR43775">
    <property type="entry name" value="FATTY ACID SYNTHASE"/>
    <property type="match status" value="1"/>
</dbReference>
<dbReference type="SMART" id="SM01294">
    <property type="entry name" value="PKS_PP_betabranch"/>
    <property type="match status" value="1"/>
</dbReference>
<dbReference type="InterPro" id="IPR020806">
    <property type="entry name" value="PKS_PP-bd"/>
</dbReference>
<evidence type="ECO:0000259" key="5">
    <source>
        <dbReference type="PROSITE" id="PS50075"/>
    </source>
</evidence>
<feature type="region of interest" description="Disordered" evidence="4">
    <location>
        <begin position="286"/>
        <end position="308"/>
    </location>
</feature>
<dbReference type="InterPro" id="IPR057326">
    <property type="entry name" value="KR_dom"/>
</dbReference>
<dbReference type="GO" id="GO:0006633">
    <property type="term" value="P:fatty acid biosynthetic process"/>
    <property type="evidence" value="ECO:0007669"/>
    <property type="project" value="TreeGrafter"/>
</dbReference>
<dbReference type="SMART" id="SM00823">
    <property type="entry name" value="PKS_PP"/>
    <property type="match status" value="1"/>
</dbReference>
<name>A0A2B7WJ07_9EURO</name>
<dbReference type="InterPro" id="IPR013968">
    <property type="entry name" value="PKS_KR"/>
</dbReference>
<evidence type="ECO:0000313" key="6">
    <source>
        <dbReference type="EMBL" id="PGG96501.1"/>
    </source>
</evidence>
<protein>
    <recommendedName>
        <fullName evidence="5">Carrier domain-containing protein</fullName>
    </recommendedName>
</protein>
<evidence type="ECO:0000256" key="4">
    <source>
        <dbReference type="SAM" id="MobiDB-lite"/>
    </source>
</evidence>
<accession>A0A2B7WJ07</accession>
<dbReference type="Gene3D" id="3.40.50.720">
    <property type="entry name" value="NAD(P)-binding Rossmann-like Domain"/>
    <property type="match status" value="1"/>
</dbReference>
<feature type="domain" description="Carrier" evidence="5">
    <location>
        <begin position="314"/>
        <end position="388"/>
    </location>
</feature>
<dbReference type="PANTHER" id="PTHR43775:SF22">
    <property type="entry name" value="SYNTHASE, PUTATIVE (JCVI)-RELATED"/>
    <property type="match status" value="1"/>
</dbReference>
<dbReference type="InterPro" id="IPR050091">
    <property type="entry name" value="PKS_NRPS_Biosynth_Enz"/>
</dbReference>
<dbReference type="InterPro" id="IPR036291">
    <property type="entry name" value="NAD(P)-bd_dom_sf"/>
</dbReference>
<evidence type="ECO:0000256" key="2">
    <source>
        <dbReference type="ARBA" id="ARBA00022553"/>
    </source>
</evidence>
<comment type="caution">
    <text evidence="6">The sequence shown here is derived from an EMBL/GenBank/DDBJ whole genome shotgun (WGS) entry which is preliminary data.</text>
</comment>
<organism evidence="6 7">
    <name type="scientific">Helicocarpus griseus UAMH5409</name>
    <dbReference type="NCBI Taxonomy" id="1447875"/>
    <lineage>
        <taxon>Eukaryota</taxon>
        <taxon>Fungi</taxon>
        <taxon>Dikarya</taxon>
        <taxon>Ascomycota</taxon>
        <taxon>Pezizomycotina</taxon>
        <taxon>Eurotiomycetes</taxon>
        <taxon>Eurotiomycetidae</taxon>
        <taxon>Onygenales</taxon>
        <taxon>Ajellomycetaceae</taxon>
        <taxon>Helicocarpus</taxon>
    </lineage>
</organism>
<dbReference type="SMART" id="SM00822">
    <property type="entry name" value="PKS_KR"/>
    <property type="match status" value="1"/>
</dbReference>